<organism evidence="2 3">
    <name type="scientific">Plakobranchus ocellatus</name>
    <dbReference type="NCBI Taxonomy" id="259542"/>
    <lineage>
        <taxon>Eukaryota</taxon>
        <taxon>Metazoa</taxon>
        <taxon>Spiralia</taxon>
        <taxon>Lophotrochozoa</taxon>
        <taxon>Mollusca</taxon>
        <taxon>Gastropoda</taxon>
        <taxon>Heterobranchia</taxon>
        <taxon>Euthyneura</taxon>
        <taxon>Panpulmonata</taxon>
        <taxon>Sacoglossa</taxon>
        <taxon>Placobranchoidea</taxon>
        <taxon>Plakobranchidae</taxon>
        <taxon>Plakobranchus</taxon>
    </lineage>
</organism>
<keyword evidence="3" id="KW-1185">Reference proteome</keyword>
<evidence type="ECO:0000313" key="3">
    <source>
        <dbReference type="Proteomes" id="UP000735302"/>
    </source>
</evidence>
<dbReference type="EMBL" id="BLXT01001861">
    <property type="protein sequence ID" value="GFN88658.1"/>
    <property type="molecule type" value="Genomic_DNA"/>
</dbReference>
<gene>
    <name evidence="2" type="ORF">PoB_001516400</name>
</gene>
<reference evidence="2 3" key="1">
    <citation type="journal article" date="2021" name="Elife">
        <title>Chloroplast acquisition without the gene transfer in kleptoplastic sea slugs, Plakobranchus ocellatus.</title>
        <authorList>
            <person name="Maeda T."/>
            <person name="Takahashi S."/>
            <person name="Yoshida T."/>
            <person name="Shimamura S."/>
            <person name="Takaki Y."/>
            <person name="Nagai Y."/>
            <person name="Toyoda A."/>
            <person name="Suzuki Y."/>
            <person name="Arimoto A."/>
            <person name="Ishii H."/>
            <person name="Satoh N."/>
            <person name="Nishiyama T."/>
            <person name="Hasebe M."/>
            <person name="Maruyama T."/>
            <person name="Minagawa J."/>
            <person name="Obokata J."/>
            <person name="Shigenobu S."/>
        </authorList>
    </citation>
    <scope>NUCLEOTIDE SEQUENCE [LARGE SCALE GENOMIC DNA]</scope>
</reference>
<dbReference type="InterPro" id="IPR048324">
    <property type="entry name" value="ZSWIM1-3_RNaseH-like"/>
</dbReference>
<dbReference type="InterPro" id="IPR052579">
    <property type="entry name" value="Zinc_finger_SWIM"/>
</dbReference>
<dbReference type="Proteomes" id="UP000735302">
    <property type="component" value="Unassembled WGS sequence"/>
</dbReference>
<comment type="caution">
    <text evidence="2">The sequence shown here is derived from an EMBL/GenBank/DDBJ whole genome shotgun (WGS) entry which is preliminary data.</text>
</comment>
<dbReference type="Pfam" id="PF21056">
    <property type="entry name" value="ZSWIM1-3_RNaseH-like"/>
    <property type="match status" value="1"/>
</dbReference>
<dbReference type="AlphaFoldDB" id="A0AAV3Z3S8"/>
<evidence type="ECO:0000259" key="1">
    <source>
        <dbReference type="Pfam" id="PF21056"/>
    </source>
</evidence>
<protein>
    <recommendedName>
        <fullName evidence="1">ZSWIM1/3 RNaseH-like domain-containing protein</fullName>
    </recommendedName>
</protein>
<dbReference type="PANTHER" id="PTHR31569:SF4">
    <property type="entry name" value="SWIM-TYPE DOMAIN-CONTAINING PROTEIN"/>
    <property type="match status" value="1"/>
</dbReference>
<proteinExistence type="predicted"/>
<accession>A0AAV3Z3S8</accession>
<feature type="domain" description="ZSWIM1/3 RNaseH-like" evidence="1">
    <location>
        <begin position="1"/>
        <end position="63"/>
    </location>
</feature>
<evidence type="ECO:0000313" key="2">
    <source>
        <dbReference type="EMBL" id="GFN88658.1"/>
    </source>
</evidence>
<name>A0AAV3Z3S8_9GAST</name>
<sequence>MVTDCEGRGITVMHAFLKKEDRISMEHCLKLSPQQNIFVATSCFVVHKDIAEIGAIETVFPDTLVNLCSVHIHQAVRRFLQKEFLSDSVETVMDIFMSQVYIESEKEFHSYIVSGSARFVPQQ</sequence>
<dbReference type="PANTHER" id="PTHR31569">
    <property type="entry name" value="SWIM-TYPE DOMAIN-CONTAINING PROTEIN"/>
    <property type="match status" value="1"/>
</dbReference>